<reference evidence="1" key="1">
    <citation type="journal article" date="2015" name="Nature">
        <title>Complex archaea that bridge the gap between prokaryotes and eukaryotes.</title>
        <authorList>
            <person name="Spang A."/>
            <person name="Saw J.H."/>
            <person name="Jorgensen S.L."/>
            <person name="Zaremba-Niedzwiedzka K."/>
            <person name="Martijn J."/>
            <person name="Lind A.E."/>
            <person name="van Eijk R."/>
            <person name="Schleper C."/>
            <person name="Guy L."/>
            <person name="Ettema T.J."/>
        </authorList>
    </citation>
    <scope>NUCLEOTIDE SEQUENCE</scope>
</reference>
<feature type="non-terminal residue" evidence="1">
    <location>
        <position position="1"/>
    </location>
</feature>
<evidence type="ECO:0000313" key="1">
    <source>
        <dbReference type="EMBL" id="KKK71055.1"/>
    </source>
</evidence>
<name>A0A0F8YBL3_9ZZZZ</name>
<protein>
    <submittedName>
        <fullName evidence="1">Uncharacterized protein</fullName>
    </submittedName>
</protein>
<proteinExistence type="predicted"/>
<organism evidence="1">
    <name type="scientific">marine sediment metagenome</name>
    <dbReference type="NCBI Taxonomy" id="412755"/>
    <lineage>
        <taxon>unclassified sequences</taxon>
        <taxon>metagenomes</taxon>
        <taxon>ecological metagenomes</taxon>
    </lineage>
</organism>
<dbReference type="AlphaFoldDB" id="A0A0F8YBL3"/>
<dbReference type="EMBL" id="LAZR01057908">
    <property type="protein sequence ID" value="KKK71055.1"/>
    <property type="molecule type" value="Genomic_DNA"/>
</dbReference>
<comment type="caution">
    <text evidence="1">The sequence shown here is derived from an EMBL/GenBank/DDBJ whole genome shotgun (WGS) entry which is preliminary data.</text>
</comment>
<sequence length="102" mass="11252">GKPCDCLGAKHLLGLEATAEELMAMDPNPVHKAIIAWLGAHRDQFEPASIAERPPEYYQGLIPEVRRFRKDVMGTEKLIALLDGQETQEVLSQVQAAAARET</sequence>
<gene>
    <name evidence="1" type="ORF">LCGC14_2917770</name>
</gene>
<accession>A0A0F8YBL3</accession>